<organism evidence="1">
    <name type="scientific">viral metagenome</name>
    <dbReference type="NCBI Taxonomy" id="1070528"/>
    <lineage>
        <taxon>unclassified sequences</taxon>
        <taxon>metagenomes</taxon>
        <taxon>organismal metagenomes</taxon>
    </lineage>
</organism>
<name>A0A6C0LS78_9ZZZZ</name>
<protein>
    <submittedName>
        <fullName evidence="1">Uncharacterized protein</fullName>
    </submittedName>
</protein>
<reference evidence="1" key="1">
    <citation type="journal article" date="2020" name="Nature">
        <title>Giant virus diversity and host interactions through global metagenomics.</title>
        <authorList>
            <person name="Schulz F."/>
            <person name="Roux S."/>
            <person name="Paez-Espino D."/>
            <person name="Jungbluth S."/>
            <person name="Walsh D.A."/>
            <person name="Denef V.J."/>
            <person name="McMahon K.D."/>
            <person name="Konstantinidis K.T."/>
            <person name="Eloe-Fadrosh E.A."/>
            <person name="Kyrpides N.C."/>
            <person name="Woyke T."/>
        </authorList>
    </citation>
    <scope>NUCLEOTIDE SEQUENCE</scope>
    <source>
        <strain evidence="1">GVMAG-S-1016704-121</strain>
    </source>
</reference>
<accession>A0A6C0LS78</accession>
<dbReference type="EMBL" id="MN740557">
    <property type="protein sequence ID" value="QHU33447.1"/>
    <property type="molecule type" value="Genomic_DNA"/>
</dbReference>
<dbReference type="AlphaFoldDB" id="A0A6C0LS78"/>
<sequence length="121" mass="14117">MDDLDRVPIPLYRMPVSPMVPTDKVQFYTKSFNELMELYTELTKTSNDNIIASVIKEELERRLFDVVDNKISKLTLLVNEPFNDDAIMLYENTRQSLMKSKELYNNGSITLAQFSNNVRVF</sequence>
<evidence type="ECO:0000313" key="1">
    <source>
        <dbReference type="EMBL" id="QHU33447.1"/>
    </source>
</evidence>
<proteinExistence type="predicted"/>